<evidence type="ECO:0000313" key="2">
    <source>
        <dbReference type="EMBL" id="PXX65679.1"/>
    </source>
</evidence>
<reference evidence="2 3" key="1">
    <citation type="submission" date="2018-05" db="EMBL/GenBank/DDBJ databases">
        <title>Genomic Encyclopedia of Type Strains, Phase IV (KMG-IV): sequencing the most valuable type-strain genomes for metagenomic binning, comparative biology and taxonomic classification.</title>
        <authorList>
            <person name="Goeker M."/>
        </authorList>
    </citation>
    <scope>NUCLEOTIDE SEQUENCE [LARGE SCALE GENOMIC DNA]</scope>
    <source>
        <strain evidence="2 3">DSM 44704</strain>
    </source>
</reference>
<dbReference type="EMBL" id="QJKF01000004">
    <property type="protein sequence ID" value="PXX65679.1"/>
    <property type="molecule type" value="Genomic_DNA"/>
</dbReference>
<evidence type="ECO:0000256" key="1">
    <source>
        <dbReference type="SAM" id="MobiDB-lite"/>
    </source>
</evidence>
<evidence type="ECO:0000313" key="3">
    <source>
        <dbReference type="Proteomes" id="UP000247569"/>
    </source>
</evidence>
<proteinExistence type="predicted"/>
<feature type="compositionally biased region" description="Polar residues" evidence="1">
    <location>
        <begin position="144"/>
        <end position="156"/>
    </location>
</feature>
<dbReference type="AlphaFoldDB" id="A0A318K3M2"/>
<dbReference type="Proteomes" id="UP000247569">
    <property type="component" value="Unassembled WGS sequence"/>
</dbReference>
<gene>
    <name evidence="2" type="ORF">DFR70_104744</name>
</gene>
<dbReference type="SUPFAM" id="SSF103647">
    <property type="entry name" value="TSP type-3 repeat"/>
    <property type="match status" value="1"/>
</dbReference>
<sequence>MSVARVQTHMNEIEYVFGTGDGRVHVWTSEADLELAGPGAADAVRLDFDGDGLADDAMWDTTGSGIADVAALDLDDDGVLDHFYTDPTGSGTWDHHVTGAASDAVSEPLGWIVRTDHVDAEPYAEHRAAQQHPAADCLPDSDADQSPPTAHPSSITDAPPSHRPPDDLPGHLFQWLSRAGGHVDDDPMIA</sequence>
<name>A0A318K3M2_9NOCA</name>
<dbReference type="InterPro" id="IPR028974">
    <property type="entry name" value="TSP_type-3_rpt"/>
</dbReference>
<comment type="caution">
    <text evidence="2">The sequence shown here is derived from an EMBL/GenBank/DDBJ whole genome shotgun (WGS) entry which is preliminary data.</text>
</comment>
<keyword evidence="3" id="KW-1185">Reference proteome</keyword>
<accession>A0A318K3M2</accession>
<dbReference type="GO" id="GO:0005509">
    <property type="term" value="F:calcium ion binding"/>
    <property type="evidence" value="ECO:0007669"/>
    <property type="project" value="InterPro"/>
</dbReference>
<protein>
    <submittedName>
        <fullName evidence="2">Uncharacterized protein</fullName>
    </submittedName>
</protein>
<feature type="region of interest" description="Disordered" evidence="1">
    <location>
        <begin position="125"/>
        <end position="174"/>
    </location>
</feature>
<organism evidence="2 3">
    <name type="scientific">Nocardia tenerifensis</name>
    <dbReference type="NCBI Taxonomy" id="228006"/>
    <lineage>
        <taxon>Bacteria</taxon>
        <taxon>Bacillati</taxon>
        <taxon>Actinomycetota</taxon>
        <taxon>Actinomycetes</taxon>
        <taxon>Mycobacteriales</taxon>
        <taxon>Nocardiaceae</taxon>
        <taxon>Nocardia</taxon>
    </lineage>
</organism>